<dbReference type="SMART" id="SM01234">
    <property type="entry name" value="Haemolytic"/>
    <property type="match status" value="1"/>
</dbReference>
<dbReference type="Pfam" id="PF01809">
    <property type="entry name" value="YidD"/>
    <property type="match status" value="1"/>
</dbReference>
<keyword evidence="1" id="KW-1003">Cell membrane</keyword>
<accession>A0A1L6MXY9</accession>
<comment type="function">
    <text evidence="1">Could be involved in insertion of integral membrane proteins into the membrane.</text>
</comment>
<gene>
    <name evidence="2" type="ORF">BCY86_07125</name>
</gene>
<dbReference type="Proteomes" id="UP000185544">
    <property type="component" value="Chromosome"/>
</dbReference>
<reference evidence="2 3" key="1">
    <citation type="submission" date="2016-08" db="EMBL/GenBank/DDBJ databases">
        <title>Identification and validation of antigenic proteins from Pajaroellobacter abortibovis using de-novo genome sequence assembly and reverse vaccinology.</title>
        <authorList>
            <person name="Welly B.T."/>
            <person name="Miller M.R."/>
            <person name="Stott J.L."/>
            <person name="Blanchard M.T."/>
            <person name="Islas-Trejo A.D."/>
            <person name="O'Rourke S.M."/>
            <person name="Young A.E."/>
            <person name="Medrano J.F."/>
            <person name="Van Eenennaam A.L."/>
        </authorList>
    </citation>
    <scope>NUCLEOTIDE SEQUENCE [LARGE SCALE GENOMIC DNA]</scope>
    <source>
        <strain evidence="2 3">BTF92-0548A/99-0131</strain>
    </source>
</reference>
<name>A0A1L6MXY9_9BACT</name>
<dbReference type="PANTHER" id="PTHR33383">
    <property type="entry name" value="MEMBRANE PROTEIN INSERTION EFFICIENCY FACTOR-RELATED"/>
    <property type="match status" value="1"/>
</dbReference>
<dbReference type="PANTHER" id="PTHR33383:SF1">
    <property type="entry name" value="MEMBRANE PROTEIN INSERTION EFFICIENCY FACTOR-RELATED"/>
    <property type="match status" value="1"/>
</dbReference>
<organism evidence="2 3">
    <name type="scientific">Pajaroellobacter abortibovis</name>
    <dbReference type="NCBI Taxonomy" id="1882918"/>
    <lineage>
        <taxon>Bacteria</taxon>
        <taxon>Pseudomonadati</taxon>
        <taxon>Myxococcota</taxon>
        <taxon>Polyangia</taxon>
        <taxon>Polyangiales</taxon>
        <taxon>Polyangiaceae</taxon>
    </lineage>
</organism>
<dbReference type="NCBIfam" id="TIGR00278">
    <property type="entry name" value="membrane protein insertion efficiency factor YidD"/>
    <property type="match status" value="1"/>
</dbReference>
<evidence type="ECO:0000313" key="3">
    <source>
        <dbReference type="Proteomes" id="UP000185544"/>
    </source>
</evidence>
<comment type="similarity">
    <text evidence="1">Belongs to the UPF0161 family.</text>
</comment>
<comment type="subcellular location">
    <subcellularLocation>
        <location evidence="1">Cell membrane</location>
        <topology evidence="1">Peripheral membrane protein</topology>
        <orientation evidence="1">Cytoplasmic side</orientation>
    </subcellularLocation>
</comment>
<dbReference type="InterPro" id="IPR002696">
    <property type="entry name" value="Membr_insert_effic_factor_YidD"/>
</dbReference>
<dbReference type="STRING" id="1882918.BCY86_07125"/>
<dbReference type="AlphaFoldDB" id="A0A1L6MXY9"/>
<dbReference type="KEGG" id="pabo:BCY86_07125"/>
<keyword evidence="1" id="KW-0472">Membrane</keyword>
<proteinExistence type="inferred from homology"/>
<keyword evidence="3" id="KW-1185">Reference proteome</keyword>
<dbReference type="OrthoDB" id="9801753at2"/>
<sequence length="100" mass="11096">MSIKSSFFISSVIALIHLYQKFLSPLQGQVCRFVPSCSEYTLACIIHRGVIQGGVLALVRLCKCHPFHPGGDDPPPIQSGFRSLDREGYKEQPFTSLSNK</sequence>
<evidence type="ECO:0000313" key="2">
    <source>
        <dbReference type="EMBL" id="APS00471.1"/>
    </source>
</evidence>
<dbReference type="HAMAP" id="MF_00386">
    <property type="entry name" value="UPF0161_YidD"/>
    <property type="match status" value="1"/>
</dbReference>
<protein>
    <recommendedName>
        <fullName evidence="1">Putative membrane protein insertion efficiency factor</fullName>
    </recommendedName>
</protein>
<dbReference type="RefSeq" id="WP_075277138.1">
    <property type="nucleotide sequence ID" value="NZ_CP016908.1"/>
</dbReference>
<dbReference type="EMBL" id="CP016908">
    <property type="protein sequence ID" value="APS00471.1"/>
    <property type="molecule type" value="Genomic_DNA"/>
</dbReference>
<dbReference type="GO" id="GO:0005886">
    <property type="term" value="C:plasma membrane"/>
    <property type="evidence" value="ECO:0007669"/>
    <property type="project" value="UniProtKB-SubCell"/>
</dbReference>
<evidence type="ECO:0000256" key="1">
    <source>
        <dbReference type="HAMAP-Rule" id="MF_00386"/>
    </source>
</evidence>